<reference evidence="5 6" key="1">
    <citation type="journal article" date="2014" name="PLoS ONE">
        <title>Rumen cellulosomics: divergent fiber-degrading strategies revealed by comparative genome-wide analysis of six ruminococcal strains.</title>
        <authorList>
            <person name="Dassa B."/>
            <person name="Borovok I."/>
            <person name="Ruimy-Israeli V."/>
            <person name="Lamed R."/>
            <person name="Flint H.J."/>
            <person name="Duncan S.H."/>
            <person name="Henrissat B."/>
            <person name="Coutinho P."/>
            <person name="Morrison M."/>
            <person name="Mosoni P."/>
            <person name="Yeoman C.J."/>
            <person name="White B.A."/>
            <person name="Bayer E.A."/>
        </authorList>
    </citation>
    <scope>NUCLEOTIDE SEQUENCE [LARGE SCALE GENOMIC DNA]</scope>
    <source>
        <strain evidence="5 6">007c</strain>
    </source>
</reference>
<comment type="similarity">
    <text evidence="1">Belongs to the V-ATPase E subunit family.</text>
</comment>
<dbReference type="eggNOG" id="COG1390">
    <property type="taxonomic scope" value="Bacteria"/>
</dbReference>
<keyword evidence="2" id="KW-0813">Transport</keyword>
<comment type="caution">
    <text evidence="5">The sequence shown here is derived from an EMBL/GenBank/DDBJ whole genome shotgun (WGS) entry which is preliminary data.</text>
</comment>
<dbReference type="SUPFAM" id="SSF160527">
    <property type="entry name" value="V-type ATPase subunit E-like"/>
    <property type="match status" value="1"/>
</dbReference>
<proteinExistence type="inferred from homology"/>
<evidence type="ECO:0000313" key="6">
    <source>
        <dbReference type="Proteomes" id="UP000019365"/>
    </source>
</evidence>
<protein>
    <recommendedName>
        <fullName evidence="7">V-type proton ATPase subunit E</fullName>
    </recommendedName>
</protein>
<evidence type="ECO:0000256" key="1">
    <source>
        <dbReference type="ARBA" id="ARBA00005901"/>
    </source>
</evidence>
<dbReference type="Pfam" id="PF01991">
    <property type="entry name" value="vATP-synt_E"/>
    <property type="match status" value="1"/>
</dbReference>
<dbReference type="InterPro" id="IPR038495">
    <property type="entry name" value="ATPase_E_C"/>
</dbReference>
<dbReference type="GO" id="GO:0046961">
    <property type="term" value="F:proton-transporting ATPase activity, rotational mechanism"/>
    <property type="evidence" value="ECO:0007669"/>
    <property type="project" value="InterPro"/>
</dbReference>
<dbReference type="Proteomes" id="UP000019365">
    <property type="component" value="Unassembled WGS sequence"/>
</dbReference>
<dbReference type="RefSeq" id="WP_037299127.1">
    <property type="nucleotide sequence ID" value="NZ_ATAX01000024.1"/>
</dbReference>
<sequence>MSGLDGILNLIETQQKQSEESILKAAQSKAEAIIAEGDEKARKAYEDSLEKAKNRAEKDYENSCASVDAAMKRKLLACKIGLINETIEKTISKLDSLPSEEYFDLMVRLITRNLKPEKGELTLCKKDLDRVPDDFMPRLKELAEKNGGSITLSKNTADIENGFILSYGLVSENCSFRAIIEAEKDDIKDTAARLLFG</sequence>
<feature type="coiled-coil region" evidence="4">
    <location>
        <begin position="35"/>
        <end position="62"/>
    </location>
</feature>
<keyword evidence="6" id="KW-1185">Reference proteome</keyword>
<keyword evidence="3" id="KW-0406">Ion transport</keyword>
<organism evidence="5 6">
    <name type="scientific">Ruminococcus flavefaciens 007c</name>
    <dbReference type="NCBI Taxonomy" id="1341157"/>
    <lineage>
        <taxon>Bacteria</taxon>
        <taxon>Bacillati</taxon>
        <taxon>Bacillota</taxon>
        <taxon>Clostridia</taxon>
        <taxon>Eubacteriales</taxon>
        <taxon>Oscillospiraceae</taxon>
        <taxon>Ruminococcus</taxon>
    </lineage>
</organism>
<dbReference type="AlphaFoldDB" id="W7UQJ1"/>
<name>W7UQJ1_RUMFL</name>
<evidence type="ECO:0000313" key="5">
    <source>
        <dbReference type="EMBL" id="EWM53699.1"/>
    </source>
</evidence>
<evidence type="ECO:0000256" key="3">
    <source>
        <dbReference type="ARBA" id="ARBA00023065"/>
    </source>
</evidence>
<evidence type="ECO:0008006" key="7">
    <source>
        <dbReference type="Google" id="ProtNLM"/>
    </source>
</evidence>
<dbReference type="Gene3D" id="3.30.2320.30">
    <property type="entry name" value="ATP synthase, E subunit, C-terminal"/>
    <property type="match status" value="1"/>
</dbReference>
<dbReference type="PATRIC" id="fig|1341157.4.peg.1724"/>
<evidence type="ECO:0000256" key="4">
    <source>
        <dbReference type="SAM" id="Coils"/>
    </source>
</evidence>
<dbReference type="EMBL" id="ATAX01000024">
    <property type="protein sequence ID" value="EWM53699.1"/>
    <property type="molecule type" value="Genomic_DNA"/>
</dbReference>
<dbReference type="OrthoDB" id="1734087at2"/>
<keyword evidence="4" id="KW-0175">Coiled coil</keyword>
<evidence type="ECO:0000256" key="2">
    <source>
        <dbReference type="ARBA" id="ARBA00022448"/>
    </source>
</evidence>
<dbReference type="InterPro" id="IPR002842">
    <property type="entry name" value="ATPase_V1_Esu"/>
</dbReference>
<gene>
    <name evidence="5" type="ORF">RF007C_06455</name>
</gene>
<dbReference type="GO" id="GO:0033178">
    <property type="term" value="C:proton-transporting two-sector ATPase complex, catalytic domain"/>
    <property type="evidence" value="ECO:0007669"/>
    <property type="project" value="InterPro"/>
</dbReference>
<accession>W7UQJ1</accession>